<keyword evidence="3 12" id="KW-0436">Ligase</keyword>
<evidence type="ECO:0000256" key="10">
    <source>
        <dbReference type="ARBA" id="ARBA00049515"/>
    </source>
</evidence>
<dbReference type="GO" id="GO:0046872">
    <property type="term" value="F:metal ion binding"/>
    <property type="evidence" value="ECO:0007669"/>
    <property type="project" value="UniProtKB-KW"/>
</dbReference>
<keyword evidence="4" id="KW-0479">Metal-binding</keyword>
<evidence type="ECO:0000256" key="9">
    <source>
        <dbReference type="ARBA" id="ARBA00023146"/>
    </source>
</evidence>
<evidence type="ECO:0000256" key="4">
    <source>
        <dbReference type="ARBA" id="ARBA00022723"/>
    </source>
</evidence>
<evidence type="ECO:0000256" key="3">
    <source>
        <dbReference type="ARBA" id="ARBA00022598"/>
    </source>
</evidence>
<dbReference type="InterPro" id="IPR002320">
    <property type="entry name" value="Thr-tRNA-ligase_IIa"/>
</dbReference>
<dbReference type="AlphaFoldDB" id="T1BK28"/>
<comment type="similarity">
    <text evidence="1">Belongs to the class-II aminoacyl-tRNA synthetase family.</text>
</comment>
<protein>
    <recommendedName>
        <fullName evidence="2">threonine--tRNA ligase</fullName>
        <ecNumber evidence="2">6.1.1.3</ecNumber>
    </recommendedName>
</protein>
<dbReference type="InterPro" id="IPR047246">
    <property type="entry name" value="ThrRS_anticodon"/>
</dbReference>
<dbReference type="Gene3D" id="3.30.930.10">
    <property type="entry name" value="Bira Bifunctional Protein, Domain 2"/>
    <property type="match status" value="1"/>
</dbReference>
<dbReference type="PRINTS" id="PR01047">
    <property type="entry name" value="TRNASYNTHTHR"/>
</dbReference>
<evidence type="ECO:0000256" key="2">
    <source>
        <dbReference type="ARBA" id="ARBA00013163"/>
    </source>
</evidence>
<dbReference type="EC" id="6.1.1.3" evidence="2"/>
<dbReference type="NCBIfam" id="TIGR00418">
    <property type="entry name" value="thrS"/>
    <property type="match status" value="1"/>
</dbReference>
<dbReference type="GO" id="GO:0005524">
    <property type="term" value="F:ATP binding"/>
    <property type="evidence" value="ECO:0007669"/>
    <property type="project" value="UniProtKB-KW"/>
</dbReference>
<dbReference type="SUPFAM" id="SSF52954">
    <property type="entry name" value="Class II aaRS ABD-related"/>
    <property type="match status" value="1"/>
</dbReference>
<accession>T1BK28</accession>
<dbReference type="GO" id="GO:0004829">
    <property type="term" value="F:threonine-tRNA ligase activity"/>
    <property type="evidence" value="ECO:0007669"/>
    <property type="project" value="UniProtKB-EC"/>
</dbReference>
<dbReference type="InterPro" id="IPR033728">
    <property type="entry name" value="ThrRS_core"/>
</dbReference>
<dbReference type="Pfam" id="PF00587">
    <property type="entry name" value="tRNA-synt_2b"/>
    <property type="match status" value="1"/>
</dbReference>
<dbReference type="PANTHER" id="PTHR11451">
    <property type="entry name" value="THREONINE-TRNA LIGASE"/>
    <property type="match status" value="1"/>
</dbReference>
<dbReference type="GO" id="GO:0006435">
    <property type="term" value="P:threonyl-tRNA aminoacylation"/>
    <property type="evidence" value="ECO:0007669"/>
    <property type="project" value="InterPro"/>
</dbReference>
<evidence type="ECO:0000259" key="11">
    <source>
        <dbReference type="PROSITE" id="PS50862"/>
    </source>
</evidence>
<dbReference type="FunFam" id="3.30.930.10:FF:000002">
    <property type="entry name" value="Threonine--tRNA ligase"/>
    <property type="match status" value="1"/>
</dbReference>
<keyword evidence="8" id="KW-0648">Protein biosynthesis</keyword>
<dbReference type="InterPro" id="IPR036621">
    <property type="entry name" value="Anticodon-bd_dom_sf"/>
</dbReference>
<feature type="non-terminal residue" evidence="12">
    <location>
        <position position="1"/>
    </location>
</feature>
<dbReference type="EMBL" id="AUZY01002009">
    <property type="protein sequence ID" value="EQD73321.1"/>
    <property type="molecule type" value="Genomic_DNA"/>
</dbReference>
<keyword evidence="7" id="KW-0067">ATP-binding</keyword>
<dbReference type="Pfam" id="PF03129">
    <property type="entry name" value="HGTP_anticodon"/>
    <property type="match status" value="1"/>
</dbReference>
<feature type="domain" description="Aminoacyl-transfer RNA synthetases class-II family profile" evidence="11">
    <location>
        <begin position="1"/>
        <end position="264"/>
    </location>
</feature>
<keyword evidence="5" id="KW-0547">Nucleotide-binding</keyword>
<sequence>GMIVVRELERFVTEHLNESGYSEVRTPLLFDISVYQTSGHWEHYRENMFLTTSEDRTFGWKPMNCPGSMMIFRSRARSYRELPLRLAEFAPLHRNETSGTLHGMTRVREFVQDDAHLFVSEDQIEGEIRVLLEWVRSAFTTCKLEWSYELSTRPATFLGEKETWDRAEATLEKLLKESGVKYRVSPGEGAFYGPKIDIHVRDSIGRPWQTGTIQLDYQMPTRFGLEYQGADGKMHVPVVIHRVILGSWERFLAVLLEHCNGRLPPWLCPVQVRILPVTDRHVELAQGLLEELRASHLRVEVSDTLETLPKRVREAEVERVPYIAVVGDQEIADGTVALRIRGSKGSTSLSRPEFIDRVSRRVHERAFEP</sequence>
<comment type="caution">
    <text evidence="12">The sequence shown here is derived from an EMBL/GenBank/DDBJ whole genome shotgun (WGS) entry which is preliminary data.</text>
</comment>
<organism evidence="12">
    <name type="scientific">mine drainage metagenome</name>
    <dbReference type="NCBI Taxonomy" id="410659"/>
    <lineage>
        <taxon>unclassified sequences</taxon>
        <taxon>metagenomes</taxon>
        <taxon>ecological metagenomes</taxon>
    </lineage>
</organism>
<dbReference type="InterPro" id="IPR004154">
    <property type="entry name" value="Anticodon-bd"/>
</dbReference>
<dbReference type="InterPro" id="IPR002314">
    <property type="entry name" value="aa-tRNA-synt_IIb"/>
</dbReference>
<dbReference type="InterPro" id="IPR006195">
    <property type="entry name" value="aa-tRNA-synth_II"/>
</dbReference>
<evidence type="ECO:0000256" key="8">
    <source>
        <dbReference type="ARBA" id="ARBA00022917"/>
    </source>
</evidence>
<dbReference type="SUPFAM" id="SSF55681">
    <property type="entry name" value="Class II aaRS and biotin synthetases"/>
    <property type="match status" value="1"/>
</dbReference>
<evidence type="ECO:0000256" key="7">
    <source>
        <dbReference type="ARBA" id="ARBA00022840"/>
    </source>
</evidence>
<dbReference type="CDD" id="cd00860">
    <property type="entry name" value="ThrRS_anticodon"/>
    <property type="match status" value="1"/>
</dbReference>
<proteinExistence type="inferred from homology"/>
<dbReference type="Gene3D" id="3.40.50.800">
    <property type="entry name" value="Anticodon-binding domain"/>
    <property type="match status" value="1"/>
</dbReference>
<dbReference type="PANTHER" id="PTHR11451:SF44">
    <property type="entry name" value="THREONINE--TRNA LIGASE, CHLOROPLASTIC_MITOCHONDRIAL 2"/>
    <property type="match status" value="1"/>
</dbReference>
<evidence type="ECO:0000256" key="5">
    <source>
        <dbReference type="ARBA" id="ARBA00022741"/>
    </source>
</evidence>
<evidence type="ECO:0000256" key="1">
    <source>
        <dbReference type="ARBA" id="ARBA00008226"/>
    </source>
</evidence>
<name>T1BK28_9ZZZZ</name>
<dbReference type="InterPro" id="IPR045864">
    <property type="entry name" value="aa-tRNA-synth_II/BPL/LPL"/>
</dbReference>
<keyword evidence="6" id="KW-0862">Zinc</keyword>
<reference evidence="12" key="2">
    <citation type="journal article" date="2014" name="ISME J.">
        <title>Microbial stratification in low pH oxic and suboxic macroscopic growths along an acid mine drainage.</title>
        <authorList>
            <person name="Mendez-Garcia C."/>
            <person name="Mesa V."/>
            <person name="Sprenger R.R."/>
            <person name="Richter M."/>
            <person name="Diez M.S."/>
            <person name="Solano J."/>
            <person name="Bargiela R."/>
            <person name="Golyshina O.V."/>
            <person name="Manteca A."/>
            <person name="Ramos J.L."/>
            <person name="Gallego J.R."/>
            <person name="Llorente I."/>
            <person name="Martins Dos Santos V.A."/>
            <person name="Jensen O.N."/>
            <person name="Pelaez A.I."/>
            <person name="Sanchez J."/>
            <person name="Ferrer M."/>
        </authorList>
    </citation>
    <scope>NUCLEOTIDE SEQUENCE</scope>
</reference>
<evidence type="ECO:0000313" key="12">
    <source>
        <dbReference type="EMBL" id="EQD73321.1"/>
    </source>
</evidence>
<dbReference type="GO" id="GO:0005737">
    <property type="term" value="C:cytoplasm"/>
    <property type="evidence" value="ECO:0007669"/>
    <property type="project" value="InterPro"/>
</dbReference>
<reference evidence="12" key="1">
    <citation type="submission" date="2013-08" db="EMBL/GenBank/DDBJ databases">
        <authorList>
            <person name="Mendez C."/>
            <person name="Richter M."/>
            <person name="Ferrer M."/>
            <person name="Sanchez J."/>
        </authorList>
    </citation>
    <scope>NUCLEOTIDE SEQUENCE</scope>
</reference>
<evidence type="ECO:0000256" key="6">
    <source>
        <dbReference type="ARBA" id="ARBA00022833"/>
    </source>
</evidence>
<comment type="catalytic activity">
    <reaction evidence="10">
        <text>tRNA(Thr) + L-threonine + ATP = L-threonyl-tRNA(Thr) + AMP + diphosphate + H(+)</text>
        <dbReference type="Rhea" id="RHEA:24624"/>
        <dbReference type="Rhea" id="RHEA-COMP:9670"/>
        <dbReference type="Rhea" id="RHEA-COMP:9704"/>
        <dbReference type="ChEBI" id="CHEBI:15378"/>
        <dbReference type="ChEBI" id="CHEBI:30616"/>
        <dbReference type="ChEBI" id="CHEBI:33019"/>
        <dbReference type="ChEBI" id="CHEBI:57926"/>
        <dbReference type="ChEBI" id="CHEBI:78442"/>
        <dbReference type="ChEBI" id="CHEBI:78534"/>
        <dbReference type="ChEBI" id="CHEBI:456215"/>
        <dbReference type="EC" id="6.1.1.3"/>
    </reaction>
</comment>
<gene>
    <name evidence="12" type="ORF">B1B_03280</name>
</gene>
<dbReference type="CDD" id="cd00771">
    <property type="entry name" value="ThrRS_core"/>
    <property type="match status" value="1"/>
</dbReference>
<dbReference type="FunFam" id="3.40.50.800:FF:000001">
    <property type="entry name" value="Threonine--tRNA ligase"/>
    <property type="match status" value="1"/>
</dbReference>
<keyword evidence="9" id="KW-0030">Aminoacyl-tRNA synthetase</keyword>
<dbReference type="PROSITE" id="PS50862">
    <property type="entry name" value="AA_TRNA_LIGASE_II"/>
    <property type="match status" value="1"/>
</dbReference>